<dbReference type="PROSITE" id="PS00108">
    <property type="entry name" value="PROTEIN_KINASE_ST"/>
    <property type="match status" value="1"/>
</dbReference>
<evidence type="ECO:0000256" key="6">
    <source>
        <dbReference type="RuleBase" id="RU000304"/>
    </source>
</evidence>
<dbReference type="InterPro" id="IPR008271">
    <property type="entry name" value="Ser/Thr_kinase_AS"/>
</dbReference>
<evidence type="ECO:0000256" key="2">
    <source>
        <dbReference type="ARBA" id="ARBA00022741"/>
    </source>
</evidence>
<gene>
    <name evidence="8" type="ORF">OLC1_LOCUS14647</name>
</gene>
<dbReference type="AlphaFoldDB" id="A0AAV1DDZ8"/>
<feature type="domain" description="Protein kinase" evidence="7">
    <location>
        <begin position="32"/>
        <end position="316"/>
    </location>
</feature>
<dbReference type="InterPro" id="IPR017441">
    <property type="entry name" value="Protein_kinase_ATP_BS"/>
</dbReference>
<keyword evidence="2 5" id="KW-0547">Nucleotide-binding</keyword>
<evidence type="ECO:0000313" key="9">
    <source>
        <dbReference type="Proteomes" id="UP001161247"/>
    </source>
</evidence>
<dbReference type="Gene3D" id="1.10.510.10">
    <property type="entry name" value="Transferase(Phosphotransferase) domain 1"/>
    <property type="match status" value="1"/>
</dbReference>
<dbReference type="InterPro" id="IPR011009">
    <property type="entry name" value="Kinase-like_dom_sf"/>
</dbReference>
<dbReference type="GO" id="GO:0004674">
    <property type="term" value="F:protein serine/threonine kinase activity"/>
    <property type="evidence" value="ECO:0007669"/>
    <property type="project" value="UniProtKB-KW"/>
</dbReference>
<dbReference type="EMBL" id="OX459122">
    <property type="protein sequence ID" value="CAI9106076.1"/>
    <property type="molecule type" value="Genomic_DNA"/>
</dbReference>
<evidence type="ECO:0000256" key="4">
    <source>
        <dbReference type="ARBA" id="ARBA00022840"/>
    </source>
</evidence>
<evidence type="ECO:0000256" key="3">
    <source>
        <dbReference type="ARBA" id="ARBA00022777"/>
    </source>
</evidence>
<dbReference type="PANTHER" id="PTHR48011:SF103">
    <property type="entry name" value="MITOGEN-ACTIVATED PROTEIN KINASE KINASE KINASE YODA-LIKE"/>
    <property type="match status" value="1"/>
</dbReference>
<comment type="similarity">
    <text evidence="6">Belongs to the protein kinase superfamily.</text>
</comment>
<dbReference type="PROSITE" id="PS50011">
    <property type="entry name" value="PROTEIN_KINASE_DOM"/>
    <property type="match status" value="1"/>
</dbReference>
<dbReference type="Pfam" id="PF00069">
    <property type="entry name" value="Pkinase"/>
    <property type="match status" value="1"/>
</dbReference>
<dbReference type="Gene3D" id="3.30.200.20">
    <property type="entry name" value="Phosphorylase Kinase, domain 1"/>
    <property type="match status" value="1"/>
</dbReference>
<dbReference type="SMART" id="SM00220">
    <property type="entry name" value="S_TKc"/>
    <property type="match status" value="1"/>
</dbReference>
<evidence type="ECO:0000259" key="7">
    <source>
        <dbReference type="PROSITE" id="PS50011"/>
    </source>
</evidence>
<accession>A0AAV1DDZ8</accession>
<dbReference type="GO" id="GO:0007165">
    <property type="term" value="P:signal transduction"/>
    <property type="evidence" value="ECO:0007669"/>
    <property type="project" value="TreeGrafter"/>
</dbReference>
<keyword evidence="3" id="KW-0418">Kinase</keyword>
<keyword evidence="1" id="KW-0808">Transferase</keyword>
<dbReference type="InterPro" id="IPR052751">
    <property type="entry name" value="Plant_MAPKKK"/>
</dbReference>
<sequence>MEIIIIEDDDHIDDCEIQESLIIKKFGDGVSWKRGKLLGEGGFGAVFIATMNHHHAAASPTVMAVKSAEISNSDSLRLEKKVLSRLVGCPNIIQCLGEEVTRGVDGSEVYNILLEYGSGGSLAERIYNSRGKGLPEYEVQWYTRSILKGLMKIHGAGFVHRDLKADNILLVPRNRESCLPKFNAKICDFGLAKPANQDRKKKRKLSDRTWWGTLMYLAPEAVREARQEPPGDMWSLGCVVLEMLTGIAPWYLDEKALPPAEEEGDYLLKKLRGGRAVPKIPERLSKDAKNFLKCCLYRTPKNRATAKTLLFGHPFVNGLRDEDGFCPGGGVVANLVEDMKGSKELPWLTLRGNLPLPGLMHYAAKTITTISFLFNHLMKSCIYFVTVKSI</sequence>
<dbReference type="PROSITE" id="PS00107">
    <property type="entry name" value="PROTEIN_KINASE_ATP"/>
    <property type="match status" value="1"/>
</dbReference>
<keyword evidence="9" id="KW-1185">Reference proteome</keyword>
<evidence type="ECO:0000313" key="8">
    <source>
        <dbReference type="EMBL" id="CAI9106076.1"/>
    </source>
</evidence>
<keyword evidence="6" id="KW-0723">Serine/threonine-protein kinase</keyword>
<proteinExistence type="inferred from homology"/>
<dbReference type="Proteomes" id="UP001161247">
    <property type="component" value="Chromosome 5"/>
</dbReference>
<keyword evidence="4 5" id="KW-0067">ATP-binding</keyword>
<dbReference type="SUPFAM" id="SSF56112">
    <property type="entry name" value="Protein kinase-like (PK-like)"/>
    <property type="match status" value="1"/>
</dbReference>
<dbReference type="PANTHER" id="PTHR48011">
    <property type="entry name" value="CCR4-NOT TRANSCRIPTIONAL COMPLEX SUBUNIT CAF120-RELATED"/>
    <property type="match status" value="1"/>
</dbReference>
<reference evidence="8" key="1">
    <citation type="submission" date="2023-03" db="EMBL/GenBank/DDBJ databases">
        <authorList>
            <person name="Julca I."/>
        </authorList>
    </citation>
    <scope>NUCLEOTIDE SEQUENCE</scope>
</reference>
<protein>
    <submittedName>
        <fullName evidence="8">OLC1v1005134C1</fullName>
    </submittedName>
</protein>
<name>A0AAV1DDZ8_OLDCO</name>
<evidence type="ECO:0000256" key="1">
    <source>
        <dbReference type="ARBA" id="ARBA00022679"/>
    </source>
</evidence>
<organism evidence="8 9">
    <name type="scientific">Oldenlandia corymbosa var. corymbosa</name>
    <dbReference type="NCBI Taxonomy" id="529605"/>
    <lineage>
        <taxon>Eukaryota</taxon>
        <taxon>Viridiplantae</taxon>
        <taxon>Streptophyta</taxon>
        <taxon>Embryophyta</taxon>
        <taxon>Tracheophyta</taxon>
        <taxon>Spermatophyta</taxon>
        <taxon>Magnoliopsida</taxon>
        <taxon>eudicotyledons</taxon>
        <taxon>Gunneridae</taxon>
        <taxon>Pentapetalae</taxon>
        <taxon>asterids</taxon>
        <taxon>lamiids</taxon>
        <taxon>Gentianales</taxon>
        <taxon>Rubiaceae</taxon>
        <taxon>Rubioideae</taxon>
        <taxon>Spermacoceae</taxon>
        <taxon>Hedyotis-Oldenlandia complex</taxon>
        <taxon>Oldenlandia</taxon>
    </lineage>
</organism>
<feature type="binding site" evidence="5">
    <location>
        <position position="66"/>
    </location>
    <ligand>
        <name>ATP</name>
        <dbReference type="ChEBI" id="CHEBI:30616"/>
    </ligand>
</feature>
<evidence type="ECO:0000256" key="5">
    <source>
        <dbReference type="PROSITE-ProRule" id="PRU10141"/>
    </source>
</evidence>
<dbReference type="InterPro" id="IPR000719">
    <property type="entry name" value="Prot_kinase_dom"/>
</dbReference>
<dbReference type="GO" id="GO:0005524">
    <property type="term" value="F:ATP binding"/>
    <property type="evidence" value="ECO:0007669"/>
    <property type="project" value="UniProtKB-UniRule"/>
</dbReference>